<proteinExistence type="predicted"/>
<evidence type="ECO:0000313" key="1">
    <source>
        <dbReference type="EMBL" id="KAJ8683189.1"/>
    </source>
</evidence>
<reference evidence="1" key="1">
    <citation type="submission" date="2023-04" db="EMBL/GenBank/DDBJ databases">
        <title>A chromosome-level genome assembly of the parasitoid wasp Eretmocerus hayati.</title>
        <authorList>
            <person name="Zhong Y."/>
            <person name="Liu S."/>
            <person name="Liu Y."/>
        </authorList>
    </citation>
    <scope>NUCLEOTIDE SEQUENCE</scope>
    <source>
        <strain evidence="1">ZJU_SS_LIU_2023</strain>
    </source>
</reference>
<keyword evidence="2" id="KW-1185">Reference proteome</keyword>
<comment type="caution">
    <text evidence="1">The sequence shown here is derived from an EMBL/GenBank/DDBJ whole genome shotgun (WGS) entry which is preliminary data.</text>
</comment>
<gene>
    <name evidence="1" type="ORF">QAD02_018981</name>
</gene>
<sequence>MEDLSDPNLDPSSTFDYDEDHDSDVEARLYAEIHYSNTIIGEEDHEAFSTQSEKSTKEVETRIVDQFSKDNVDRSTPNPKSLESKSNHKVMKSNSTRKSSEPHSGGIDVDDSSNPCKKRKKQDNEVNEISIQDQTETVDTDKSKKFGLEQGNGELALDNENNEKKGYTDNMTVSDFKKNLLIVNPGSPKLLENYEKKSAKKSKNLTSGCFGLSDDENEKCILETSSRKINNMFDKPLEKHAANRHSKQSTSVGERTNNPPSIIDLTVESVTEVEKESKYSTFISTNEKVERKESQIKNLNAYNPMSDDEASIFEVPVPPKPAPPIIELKDSDVEQVSDSDDDNSSDESVIDLIEESMNKSNRREQVFDTSVVYDIDSDSNDHNEIVLNCTQVQKSAISLDEIRDMSHQEVSNEESSNEMGTASVLKDVQGNHQLANSKASLCKSQTNGIKEPMPVQKKIPIEEEFFQPMTNKMKSFYNDSWGGENFDIDELKKQMSSDPKKWYILADDLALLGRQTKRYFGIVCSRCHKNGHRTQQCPETFKMPVCHMCGAAGHRETACPHKTCLSCGKKSNMYRKTCGYCERFTCTRCKSYGHLQETCPDLWRRYHHTIKNLAADIPTNIRSVMKPQRELSCCNCAKRGHDSYSCHKLRWSQHFPNPSNVANYNGPAYTLSDDCRSKRPCLSPVESRTVMNETPRLQFEKPNRPNVVNSNSYKYVNQDMHARQLVEQNEKIIFKVLSDDWHKQKLDEKVIVKVDCNKDDISSYENWKPLSEFLSSLTKRISATFSATHIGRKINVYGDCSAKYYKTIVEIIKQFAYRSSSERSYVYLKFDLSVGLLHQQLNNKLSEMKKVEDDALELYEELKRLKLEVIKSNVQNSDDLRNSLRHSKMKVCLKKLLMILYREGFADQSLKNLRKLSSKLSMQLQQNITDTSVSLLLKYIYSYNNVFVSHEPRTLSAWIKDYEDHVRRYNRLKDNPLFNPSFKEHLNSQLTDGVTTYSNTSTEGLNPLLVANNASSSKMSSDLSVTKKTSKECAENPGPDQVRINPQPMSGIIPESTVNTSTSNIINPVPLMAIPIQRPKVTNKKGGNNVVLEHSREKYSEFYLHSLLAKTEKKKQKALQRFRFFIQVARGCLEEARKLDTSKCPKMRRLINAFENKLKNEIFLKQKDLNFFRKNLRAEKAKLRQKKSMHNLTWENR</sequence>
<dbReference type="Proteomes" id="UP001239111">
    <property type="component" value="Chromosome 1"/>
</dbReference>
<protein>
    <submittedName>
        <fullName evidence="1">Uncharacterized protein</fullName>
    </submittedName>
</protein>
<name>A0ACC2PIR1_9HYME</name>
<evidence type="ECO:0000313" key="2">
    <source>
        <dbReference type="Proteomes" id="UP001239111"/>
    </source>
</evidence>
<accession>A0ACC2PIR1</accession>
<organism evidence="1 2">
    <name type="scientific">Eretmocerus hayati</name>
    <dbReference type="NCBI Taxonomy" id="131215"/>
    <lineage>
        <taxon>Eukaryota</taxon>
        <taxon>Metazoa</taxon>
        <taxon>Ecdysozoa</taxon>
        <taxon>Arthropoda</taxon>
        <taxon>Hexapoda</taxon>
        <taxon>Insecta</taxon>
        <taxon>Pterygota</taxon>
        <taxon>Neoptera</taxon>
        <taxon>Endopterygota</taxon>
        <taxon>Hymenoptera</taxon>
        <taxon>Apocrita</taxon>
        <taxon>Proctotrupomorpha</taxon>
        <taxon>Chalcidoidea</taxon>
        <taxon>Aphelinidae</taxon>
        <taxon>Aphelininae</taxon>
        <taxon>Eretmocerus</taxon>
    </lineage>
</organism>
<dbReference type="EMBL" id="CM056741">
    <property type="protein sequence ID" value="KAJ8683189.1"/>
    <property type="molecule type" value="Genomic_DNA"/>
</dbReference>